<organism evidence="1 2">
    <name type="scientific">Scleroderma citrinum Foug A</name>
    <dbReference type="NCBI Taxonomy" id="1036808"/>
    <lineage>
        <taxon>Eukaryota</taxon>
        <taxon>Fungi</taxon>
        <taxon>Dikarya</taxon>
        <taxon>Basidiomycota</taxon>
        <taxon>Agaricomycotina</taxon>
        <taxon>Agaricomycetes</taxon>
        <taxon>Agaricomycetidae</taxon>
        <taxon>Boletales</taxon>
        <taxon>Sclerodermatineae</taxon>
        <taxon>Sclerodermataceae</taxon>
        <taxon>Scleroderma</taxon>
    </lineage>
</organism>
<gene>
    <name evidence="1" type="ORF">SCLCIDRAFT_1222861</name>
</gene>
<sequence length="57" mass="6333">MLTGKPDQNKVFPQPITDIYKVVSHCFKSQISPGVPGDMVLCDDHASPRNAEPWSYS</sequence>
<protein>
    <submittedName>
        <fullName evidence="1">Uncharacterized protein</fullName>
    </submittedName>
</protein>
<keyword evidence="2" id="KW-1185">Reference proteome</keyword>
<name>A0A0C2YUJ8_9AGAM</name>
<accession>A0A0C2YUJ8</accession>
<dbReference type="InParanoid" id="A0A0C2YUJ8"/>
<reference evidence="1 2" key="1">
    <citation type="submission" date="2014-04" db="EMBL/GenBank/DDBJ databases">
        <authorList>
            <consortium name="DOE Joint Genome Institute"/>
            <person name="Kuo A."/>
            <person name="Kohler A."/>
            <person name="Nagy L.G."/>
            <person name="Floudas D."/>
            <person name="Copeland A."/>
            <person name="Barry K.W."/>
            <person name="Cichocki N."/>
            <person name="Veneault-Fourrey C."/>
            <person name="LaButti K."/>
            <person name="Lindquist E.A."/>
            <person name="Lipzen A."/>
            <person name="Lundell T."/>
            <person name="Morin E."/>
            <person name="Murat C."/>
            <person name="Sun H."/>
            <person name="Tunlid A."/>
            <person name="Henrissat B."/>
            <person name="Grigoriev I.V."/>
            <person name="Hibbett D.S."/>
            <person name="Martin F."/>
            <person name="Nordberg H.P."/>
            <person name="Cantor M.N."/>
            <person name="Hua S.X."/>
        </authorList>
    </citation>
    <scope>NUCLEOTIDE SEQUENCE [LARGE SCALE GENOMIC DNA]</scope>
    <source>
        <strain evidence="1 2">Foug A</strain>
    </source>
</reference>
<proteinExistence type="predicted"/>
<dbReference type="HOGENOM" id="CLU_2997770_0_0_1"/>
<evidence type="ECO:0000313" key="1">
    <source>
        <dbReference type="EMBL" id="KIM53328.1"/>
    </source>
</evidence>
<dbReference type="EMBL" id="KN822183">
    <property type="protein sequence ID" value="KIM53328.1"/>
    <property type="molecule type" value="Genomic_DNA"/>
</dbReference>
<evidence type="ECO:0000313" key="2">
    <source>
        <dbReference type="Proteomes" id="UP000053989"/>
    </source>
</evidence>
<dbReference type="AlphaFoldDB" id="A0A0C2YUJ8"/>
<dbReference type="Proteomes" id="UP000053989">
    <property type="component" value="Unassembled WGS sequence"/>
</dbReference>
<reference evidence="2" key="2">
    <citation type="submission" date="2015-01" db="EMBL/GenBank/DDBJ databases">
        <title>Evolutionary Origins and Diversification of the Mycorrhizal Mutualists.</title>
        <authorList>
            <consortium name="DOE Joint Genome Institute"/>
            <consortium name="Mycorrhizal Genomics Consortium"/>
            <person name="Kohler A."/>
            <person name="Kuo A."/>
            <person name="Nagy L.G."/>
            <person name="Floudas D."/>
            <person name="Copeland A."/>
            <person name="Barry K.W."/>
            <person name="Cichocki N."/>
            <person name="Veneault-Fourrey C."/>
            <person name="LaButti K."/>
            <person name="Lindquist E.A."/>
            <person name="Lipzen A."/>
            <person name="Lundell T."/>
            <person name="Morin E."/>
            <person name="Murat C."/>
            <person name="Riley R."/>
            <person name="Ohm R."/>
            <person name="Sun H."/>
            <person name="Tunlid A."/>
            <person name="Henrissat B."/>
            <person name="Grigoriev I.V."/>
            <person name="Hibbett D.S."/>
            <person name="Martin F."/>
        </authorList>
    </citation>
    <scope>NUCLEOTIDE SEQUENCE [LARGE SCALE GENOMIC DNA]</scope>
    <source>
        <strain evidence="2">Foug A</strain>
    </source>
</reference>